<organism evidence="2 3">
    <name type="scientific">Tritrichomonas foetus</name>
    <dbReference type="NCBI Taxonomy" id="1144522"/>
    <lineage>
        <taxon>Eukaryota</taxon>
        <taxon>Metamonada</taxon>
        <taxon>Parabasalia</taxon>
        <taxon>Tritrichomonadida</taxon>
        <taxon>Tritrichomonadidae</taxon>
        <taxon>Tritrichomonas</taxon>
    </lineage>
</organism>
<sequence length="865" mass="99427">MPGEELVPHTELSKKLIDFILEYQSKIQASCSHSSQVTNDSLDSLYKLQNVLRQSSVLYNAICKSDVVVLCALLLSGNINSTTKEKKPFFTRAFSNSNFVNQSTYLITFLRDNLHFTATLFFKAIESNTIDAKFVSFSTIPTLFQNGWCVEEDLLWSTFLTCYLRQFDLMDQIDPNSKLFFPFKAFFLQKLSLDYLQLALAPDLQSFIDDQDIPSLRVNFEFDAIHMMPKLYINRIQQAAISIIKKLELYLDRVPLSVRRLLTQISASIMKIGFNQYSDISLSNFFFVNCCLVPVITEPHLIGLDAAGSPQFVFDDLANLFFFSNFNNMRFPPPFVFSMTSVLDTKNFDARRLVDSLVNSSNLEPIAEIHESLFQLASDRYQKSVNFMPLDLYYIHKAFVKFSPEISQYCLDENGQKSMTSFDYLMKMNPEVNHEQAFNMFTQQMRLPNPPTPSFVPKKLTSIERCYKTAFTNLSLTQFEIVGPVQAMEFELEKAKRRNETEFAVALQLTLDSYKKDPTQITEFLHSQIESLDKVANVDMDLAIDVKLTYNNIQSLYRRTLQLCTRLTSAAIRMLIHYLIKNHCLQRIAYLDAHKNFYINNIEEFYNLYNSVLQTCAKVIERTAKCDKVDPEMRTKSLNLFKNILYFTLLDRISISSFIENRADLGSIIQTIISEMKWNSDQRVQEAIASAQNMTSTSNVNILMRGVELLIGAVSSSTISMAFHLVLKAISTVVTAVGKCTEKARIGCIMWVIIHSNIELLFYVYKFINHFYGQNIQLVDICGNENVRYWKTFARVFEILAFQRKDRRSSHPIGDQSINKAIHHRLSSLSDNDSCDINDVEQNNQPSNLAPPQTDDQQQKPAKKK</sequence>
<reference evidence="2" key="1">
    <citation type="submission" date="2016-10" db="EMBL/GenBank/DDBJ databases">
        <authorList>
            <person name="Benchimol M."/>
            <person name="Almeida L.G."/>
            <person name="Vasconcelos A.T."/>
            <person name="Perreira-Neves A."/>
            <person name="Rosa I.A."/>
            <person name="Tasca T."/>
            <person name="Bogo M.R."/>
            <person name="de Souza W."/>
        </authorList>
    </citation>
    <scope>NUCLEOTIDE SEQUENCE [LARGE SCALE GENOMIC DNA]</scope>
    <source>
        <strain evidence="2">K</strain>
    </source>
</reference>
<gene>
    <name evidence="2" type="ORF">TRFO_10086</name>
</gene>
<name>A0A1J4JFE0_9EUKA</name>
<feature type="compositionally biased region" description="Polar residues" evidence="1">
    <location>
        <begin position="840"/>
        <end position="865"/>
    </location>
</feature>
<proteinExistence type="predicted"/>
<comment type="caution">
    <text evidence="2">The sequence shown here is derived from an EMBL/GenBank/DDBJ whole genome shotgun (WGS) entry which is preliminary data.</text>
</comment>
<accession>A0A1J4JFE0</accession>
<evidence type="ECO:0000313" key="3">
    <source>
        <dbReference type="Proteomes" id="UP000179807"/>
    </source>
</evidence>
<keyword evidence="3" id="KW-1185">Reference proteome</keyword>
<dbReference type="Proteomes" id="UP000179807">
    <property type="component" value="Unassembled WGS sequence"/>
</dbReference>
<feature type="region of interest" description="Disordered" evidence="1">
    <location>
        <begin position="832"/>
        <end position="865"/>
    </location>
</feature>
<dbReference type="EMBL" id="MLAK01001193">
    <property type="protein sequence ID" value="OHS96173.1"/>
    <property type="molecule type" value="Genomic_DNA"/>
</dbReference>
<dbReference type="RefSeq" id="XP_068349310.1">
    <property type="nucleotide sequence ID" value="XM_068495233.1"/>
</dbReference>
<evidence type="ECO:0000256" key="1">
    <source>
        <dbReference type="SAM" id="MobiDB-lite"/>
    </source>
</evidence>
<dbReference type="AlphaFoldDB" id="A0A1J4JFE0"/>
<dbReference type="GeneID" id="94829937"/>
<dbReference type="VEuPathDB" id="TrichDB:TRFO_10086"/>
<evidence type="ECO:0000313" key="2">
    <source>
        <dbReference type="EMBL" id="OHS96173.1"/>
    </source>
</evidence>
<protein>
    <submittedName>
        <fullName evidence="2">Uncharacterized protein</fullName>
    </submittedName>
</protein>